<accession>A0AAN1XW39</accession>
<dbReference type="InterPro" id="IPR003509">
    <property type="entry name" value="UPF0102_YraN-like"/>
</dbReference>
<dbReference type="Proteomes" id="UP001317532">
    <property type="component" value="Chromosome"/>
</dbReference>
<dbReference type="AlphaFoldDB" id="A0AAN1XW39"/>
<dbReference type="GO" id="GO:0003676">
    <property type="term" value="F:nucleic acid binding"/>
    <property type="evidence" value="ECO:0007669"/>
    <property type="project" value="InterPro"/>
</dbReference>
<dbReference type="Gene3D" id="3.40.1350.10">
    <property type="match status" value="1"/>
</dbReference>
<name>A0AAN1XW39_UNVUL</name>
<evidence type="ECO:0000256" key="1">
    <source>
        <dbReference type="ARBA" id="ARBA00006738"/>
    </source>
</evidence>
<evidence type="ECO:0000256" key="2">
    <source>
        <dbReference type="HAMAP-Rule" id="MF_00048"/>
    </source>
</evidence>
<evidence type="ECO:0000313" key="3">
    <source>
        <dbReference type="EMBL" id="BDE05318.1"/>
    </source>
</evidence>
<dbReference type="SUPFAM" id="SSF52980">
    <property type="entry name" value="Restriction endonuclease-like"/>
    <property type="match status" value="1"/>
</dbReference>
<dbReference type="CDD" id="cd20736">
    <property type="entry name" value="PoNe_Nuclease"/>
    <property type="match status" value="1"/>
</dbReference>
<comment type="similarity">
    <text evidence="1 2">Belongs to the UPF0102 family.</text>
</comment>
<sequence>MNRAERGRAGEDAAVALLESHGYRIVARNVRLPGGEIDVIARDGDTIVFVEVKARAGTSFGSALGAVDARKRTTLRALAADWLQIAAPRARARFDVVTFDRGRAALHRDAFA</sequence>
<dbReference type="EMBL" id="AP025523">
    <property type="protein sequence ID" value="BDE05318.1"/>
    <property type="molecule type" value="Genomic_DNA"/>
</dbReference>
<dbReference type="NCBIfam" id="NF009154">
    <property type="entry name" value="PRK12497.3-3"/>
    <property type="match status" value="1"/>
</dbReference>
<reference evidence="3 4" key="1">
    <citation type="journal article" date="2022" name="ISME Commun">
        <title>Vulcanimicrobium alpinus gen. nov. sp. nov., the first cultivated representative of the candidate phylum 'Eremiobacterota', is a metabolically versatile aerobic anoxygenic phototroph.</title>
        <authorList>
            <person name="Yabe S."/>
            <person name="Muto K."/>
            <person name="Abe K."/>
            <person name="Yokota A."/>
            <person name="Staudigel H."/>
            <person name="Tebo B.M."/>
        </authorList>
    </citation>
    <scope>NUCLEOTIDE SEQUENCE [LARGE SCALE GENOMIC DNA]</scope>
    <source>
        <strain evidence="3 4">WC8-2</strain>
    </source>
</reference>
<dbReference type="Pfam" id="PF02021">
    <property type="entry name" value="UPF0102"/>
    <property type="match status" value="1"/>
</dbReference>
<dbReference type="KEGG" id="vab:WPS_05940"/>
<dbReference type="InterPro" id="IPR011335">
    <property type="entry name" value="Restrct_endonuc-II-like"/>
</dbReference>
<dbReference type="InterPro" id="IPR011856">
    <property type="entry name" value="tRNA_endonuc-like_dom_sf"/>
</dbReference>
<keyword evidence="4" id="KW-1185">Reference proteome</keyword>
<dbReference type="HAMAP" id="MF_00048">
    <property type="entry name" value="UPF0102"/>
    <property type="match status" value="1"/>
</dbReference>
<dbReference type="NCBIfam" id="NF009150">
    <property type="entry name" value="PRK12497.1-3"/>
    <property type="match status" value="1"/>
</dbReference>
<protein>
    <recommendedName>
        <fullName evidence="2">UPF0102 protein WPS_05940</fullName>
    </recommendedName>
</protein>
<gene>
    <name evidence="3" type="ORF">WPS_05940</name>
</gene>
<evidence type="ECO:0000313" key="4">
    <source>
        <dbReference type="Proteomes" id="UP001317532"/>
    </source>
</evidence>
<dbReference type="PANTHER" id="PTHR34039">
    <property type="entry name" value="UPF0102 PROTEIN YRAN"/>
    <property type="match status" value="1"/>
</dbReference>
<organism evidence="3 4">
    <name type="scientific">Vulcanimicrobium alpinum</name>
    <dbReference type="NCBI Taxonomy" id="3016050"/>
    <lineage>
        <taxon>Bacteria</taxon>
        <taxon>Bacillati</taxon>
        <taxon>Vulcanimicrobiota</taxon>
        <taxon>Vulcanimicrobiia</taxon>
        <taxon>Vulcanimicrobiales</taxon>
        <taxon>Vulcanimicrobiaceae</taxon>
        <taxon>Vulcanimicrobium</taxon>
    </lineage>
</organism>
<dbReference type="RefSeq" id="WP_317996369.1">
    <property type="nucleotide sequence ID" value="NZ_AP025523.1"/>
</dbReference>
<proteinExistence type="inferred from homology"/>
<dbReference type="PANTHER" id="PTHR34039:SF1">
    <property type="entry name" value="UPF0102 PROTEIN YRAN"/>
    <property type="match status" value="1"/>
</dbReference>
<dbReference type="NCBIfam" id="TIGR00252">
    <property type="entry name" value="YraN family protein"/>
    <property type="match status" value="1"/>
</dbReference>